<organism evidence="2 3">
    <name type="scientific">Ostreobium quekettii</name>
    <dbReference type="NCBI Taxonomy" id="121088"/>
    <lineage>
        <taxon>Eukaryota</taxon>
        <taxon>Viridiplantae</taxon>
        <taxon>Chlorophyta</taxon>
        <taxon>core chlorophytes</taxon>
        <taxon>Ulvophyceae</taxon>
        <taxon>TCBD clade</taxon>
        <taxon>Bryopsidales</taxon>
        <taxon>Ostreobineae</taxon>
        <taxon>Ostreobiaceae</taxon>
        <taxon>Ostreobium</taxon>
    </lineage>
</organism>
<keyword evidence="1" id="KW-1133">Transmembrane helix</keyword>
<evidence type="ECO:0000313" key="3">
    <source>
        <dbReference type="Proteomes" id="UP000708148"/>
    </source>
</evidence>
<feature type="transmembrane region" description="Helical" evidence="1">
    <location>
        <begin position="49"/>
        <end position="69"/>
    </location>
</feature>
<dbReference type="Proteomes" id="UP000708148">
    <property type="component" value="Unassembled WGS sequence"/>
</dbReference>
<keyword evidence="1" id="KW-0472">Membrane</keyword>
<feature type="transmembrane region" description="Helical" evidence="1">
    <location>
        <begin position="180"/>
        <end position="199"/>
    </location>
</feature>
<dbReference type="AlphaFoldDB" id="A0A8S1JFE3"/>
<reference evidence="2" key="1">
    <citation type="submission" date="2020-12" db="EMBL/GenBank/DDBJ databases">
        <authorList>
            <person name="Iha C."/>
        </authorList>
    </citation>
    <scope>NUCLEOTIDE SEQUENCE</scope>
</reference>
<proteinExistence type="predicted"/>
<protein>
    <submittedName>
        <fullName evidence="2">Uncharacterized protein</fullName>
    </submittedName>
</protein>
<feature type="transmembrane region" description="Helical" evidence="1">
    <location>
        <begin position="20"/>
        <end position="37"/>
    </location>
</feature>
<feature type="transmembrane region" description="Helical" evidence="1">
    <location>
        <begin position="81"/>
        <end position="105"/>
    </location>
</feature>
<gene>
    <name evidence="2" type="ORF">OSTQU699_LOCUS10491</name>
</gene>
<name>A0A8S1JFE3_9CHLO</name>
<evidence type="ECO:0000256" key="1">
    <source>
        <dbReference type="SAM" id="Phobius"/>
    </source>
</evidence>
<comment type="caution">
    <text evidence="2">The sequence shown here is derived from an EMBL/GenBank/DDBJ whole genome shotgun (WGS) entry which is preliminary data.</text>
</comment>
<feature type="transmembrane region" description="Helical" evidence="1">
    <location>
        <begin position="229"/>
        <end position="251"/>
    </location>
</feature>
<keyword evidence="1" id="KW-0812">Transmembrane</keyword>
<evidence type="ECO:0000313" key="2">
    <source>
        <dbReference type="EMBL" id="CAD7705136.1"/>
    </source>
</evidence>
<dbReference type="EMBL" id="CAJHUC010003033">
    <property type="protein sequence ID" value="CAD7705136.1"/>
    <property type="molecule type" value="Genomic_DNA"/>
</dbReference>
<accession>A0A8S1JFE3</accession>
<sequence length="273" mass="27509">MPAPDQGWTDATARGGEGGSAAACACGLLALALRLAASARGRSPGEPPAGVLPLVLSGWAVASLAALFYDSPRFSTPSFPVRVLGGTALLPIVVVPFALPVPLALHVPLQLGMVAAVGASRGVEVCRAASATPEGRAAVVEAWEAVDGAVGRVLAAMYYGVGGQGGHKGTRGLEQAPASCVHIVGWALLVLAFALPTYAQWVWRRGTGDAPDRHGVERGPGWKLPASELYCGSILMIVMAAVAWVTLAGVLNGHGGAGEAEAGAWEAGSGVPV</sequence>
<keyword evidence="3" id="KW-1185">Reference proteome</keyword>